<keyword evidence="2" id="KW-0677">Repeat</keyword>
<dbReference type="InterPro" id="IPR036322">
    <property type="entry name" value="WD40_repeat_dom_sf"/>
</dbReference>
<evidence type="ECO:0000313" key="4">
    <source>
        <dbReference type="EMBL" id="CDS03576.1"/>
    </source>
</evidence>
<accession>A0A077W995</accession>
<dbReference type="SMART" id="SM00564">
    <property type="entry name" value="PQQ"/>
    <property type="match status" value="3"/>
</dbReference>
<dbReference type="AlphaFoldDB" id="A0A077W995"/>
<gene>
    <name evidence="4" type="ORF">LRAMOSA00978</name>
</gene>
<evidence type="ECO:0000256" key="3">
    <source>
        <dbReference type="PROSITE-ProRule" id="PRU00221"/>
    </source>
</evidence>
<dbReference type="CDD" id="cd00200">
    <property type="entry name" value="WD40"/>
    <property type="match status" value="1"/>
</dbReference>
<organism evidence="4">
    <name type="scientific">Lichtheimia ramosa</name>
    <dbReference type="NCBI Taxonomy" id="688394"/>
    <lineage>
        <taxon>Eukaryota</taxon>
        <taxon>Fungi</taxon>
        <taxon>Fungi incertae sedis</taxon>
        <taxon>Mucoromycota</taxon>
        <taxon>Mucoromycotina</taxon>
        <taxon>Mucoromycetes</taxon>
        <taxon>Mucorales</taxon>
        <taxon>Lichtheimiaceae</taxon>
        <taxon>Lichtheimia</taxon>
    </lineage>
</organism>
<feature type="repeat" description="WD" evidence="3">
    <location>
        <begin position="16"/>
        <end position="57"/>
    </location>
</feature>
<dbReference type="InterPro" id="IPR018391">
    <property type="entry name" value="PQQ_b-propeller_rpt"/>
</dbReference>
<sequence>MVNITPVTYIPTIVNDNAHEEEIWSVAWSKKANVIVSGSLDASVKCWDASTGEFKYELKEHALGVMSVDTHGSRAVTASLDAIIAIWDLENNGTLVKKIVGDPGQTWSARFSPDGESIATGSHSGNIHIYNIETGEKTATFTAKGFIMSIAYSPDGQFLAAGADDGGIYVYNTETGQLAHTFSDHTMAVRTLTFASDNRTLISGCDDKCIHVYDVEHGQLASILTGHSSWILTVAANPNISKQQLASGSADGKVKIWDLGMRSVIETHEGDEGEVWDVAWNSEGTKLVSVSSDKTIRWYASSGSS</sequence>
<protein>
    <submittedName>
        <fullName evidence="4">Uncharacterized protein</fullName>
    </submittedName>
</protein>
<name>A0A077W995_9FUNG</name>
<reference evidence="4" key="1">
    <citation type="journal article" date="2014" name="Genome Announc.">
        <title>De novo whole-genome sequence and genome annotation of Lichtheimia ramosa.</title>
        <authorList>
            <person name="Linde J."/>
            <person name="Schwartze V."/>
            <person name="Binder U."/>
            <person name="Lass-Florl C."/>
            <person name="Voigt K."/>
            <person name="Horn F."/>
        </authorList>
    </citation>
    <scope>NUCLEOTIDE SEQUENCE</scope>
    <source>
        <strain evidence="4">JMRC FSU:6197</strain>
    </source>
</reference>
<feature type="repeat" description="WD" evidence="3">
    <location>
        <begin position="58"/>
        <end position="97"/>
    </location>
</feature>
<feature type="repeat" description="WD" evidence="3">
    <location>
        <begin position="182"/>
        <end position="223"/>
    </location>
</feature>
<feature type="repeat" description="WD" evidence="3">
    <location>
        <begin position="99"/>
        <end position="140"/>
    </location>
</feature>
<dbReference type="PANTHER" id="PTHR19879">
    <property type="entry name" value="TRANSCRIPTION INITIATION FACTOR TFIID"/>
    <property type="match status" value="1"/>
</dbReference>
<evidence type="ECO:0000256" key="1">
    <source>
        <dbReference type="ARBA" id="ARBA00022574"/>
    </source>
</evidence>
<dbReference type="SMART" id="SM00320">
    <property type="entry name" value="WD40"/>
    <property type="match status" value="7"/>
</dbReference>
<dbReference type="SUPFAM" id="SSF50978">
    <property type="entry name" value="WD40 repeat-like"/>
    <property type="match status" value="1"/>
</dbReference>
<feature type="repeat" description="WD" evidence="3">
    <location>
        <begin position="268"/>
        <end position="305"/>
    </location>
</feature>
<dbReference type="PROSITE" id="PS00678">
    <property type="entry name" value="WD_REPEATS_1"/>
    <property type="match status" value="2"/>
</dbReference>
<dbReference type="InterPro" id="IPR020472">
    <property type="entry name" value="WD40_PAC1"/>
</dbReference>
<dbReference type="OrthoDB" id="538223at2759"/>
<dbReference type="PRINTS" id="PR00320">
    <property type="entry name" value="GPROTEINBRPT"/>
</dbReference>
<dbReference type="Pfam" id="PF00400">
    <property type="entry name" value="WD40"/>
    <property type="match status" value="7"/>
</dbReference>
<dbReference type="PROSITE" id="PS50294">
    <property type="entry name" value="WD_REPEATS_REGION"/>
    <property type="match status" value="4"/>
</dbReference>
<dbReference type="PROSITE" id="PS50082">
    <property type="entry name" value="WD_REPEATS_2"/>
    <property type="match status" value="7"/>
</dbReference>
<feature type="repeat" description="WD" evidence="3">
    <location>
        <begin position="147"/>
        <end position="181"/>
    </location>
</feature>
<dbReference type="Gene3D" id="2.130.10.10">
    <property type="entry name" value="YVTN repeat-like/Quinoprotein amine dehydrogenase"/>
    <property type="match status" value="1"/>
</dbReference>
<dbReference type="InterPro" id="IPR019775">
    <property type="entry name" value="WD40_repeat_CS"/>
</dbReference>
<keyword evidence="1 3" id="KW-0853">WD repeat</keyword>
<dbReference type="InterPro" id="IPR015943">
    <property type="entry name" value="WD40/YVTN_repeat-like_dom_sf"/>
</dbReference>
<feature type="repeat" description="WD" evidence="3">
    <location>
        <begin position="224"/>
        <end position="267"/>
    </location>
</feature>
<evidence type="ECO:0000256" key="2">
    <source>
        <dbReference type="ARBA" id="ARBA00022737"/>
    </source>
</evidence>
<dbReference type="InterPro" id="IPR001680">
    <property type="entry name" value="WD40_rpt"/>
</dbReference>
<dbReference type="EMBL" id="LK023313">
    <property type="protein sequence ID" value="CDS03576.1"/>
    <property type="molecule type" value="Genomic_DNA"/>
</dbReference>
<proteinExistence type="predicted"/>
<dbReference type="PANTHER" id="PTHR19879:SF9">
    <property type="entry name" value="TRANSCRIPTION INITIATION FACTOR TFIID SUBUNIT 5"/>
    <property type="match status" value="1"/>
</dbReference>